<keyword evidence="2" id="KW-1185">Reference proteome</keyword>
<reference evidence="1 2" key="1">
    <citation type="submission" date="2021-03" db="EMBL/GenBank/DDBJ databases">
        <authorList>
            <person name="Thompson D.W."/>
            <person name="Brown H.M.F."/>
            <person name="Thompson S.D."/>
            <person name="Grose J.H."/>
        </authorList>
    </citation>
    <scope>NUCLEOTIDE SEQUENCE [LARGE SCALE GENOMIC DNA]</scope>
</reference>
<accession>A0AAE7W995</accession>
<organism evidence="1 2">
    <name type="scientific">Hafnia phage vB_HpaM_Zyzzx</name>
    <dbReference type="NCBI Taxonomy" id="2836109"/>
    <lineage>
        <taxon>Viruses</taxon>
        <taxon>Duplodnaviria</taxon>
        <taxon>Heunggongvirae</taxon>
        <taxon>Uroviricota</taxon>
        <taxon>Caudoviricetes</taxon>
        <taxon>Andersonviridae</taxon>
        <taxon>Andersonviridae incertae sedis</taxon>
        <taxon>Daniellevirus</taxon>
        <taxon>Daniellevirus Zyzzx</taxon>
    </lineage>
</organism>
<sequence length="165" mass="18880">MKKSGKIDKRLTMNADYDKLADAGFPKMVFNPRIGIPYTSLVGRNVIIYDIETNETYKEGVVIEVTLIEDRVTQEYIYRQVIICEDKEIVTFHGDLLVNRKGKSLAYRLKIVDGDGVDVQTAKEKKLDTVAESVYNLLAFKMNCKEIEKVLDKVRRINSERANGK</sequence>
<dbReference type="Proteomes" id="UP000827415">
    <property type="component" value="Segment"/>
</dbReference>
<gene>
    <name evidence="1" type="ORF">ZYZZX_81</name>
</gene>
<dbReference type="EMBL" id="MW749004">
    <property type="protein sequence ID" value="QYA57309.1"/>
    <property type="molecule type" value="Genomic_DNA"/>
</dbReference>
<evidence type="ECO:0000313" key="2">
    <source>
        <dbReference type="Proteomes" id="UP000827415"/>
    </source>
</evidence>
<evidence type="ECO:0000313" key="1">
    <source>
        <dbReference type="EMBL" id="QYA57309.1"/>
    </source>
</evidence>
<protein>
    <submittedName>
        <fullName evidence="1">Uncharacterized protein</fullName>
    </submittedName>
</protein>
<proteinExistence type="predicted"/>
<name>A0AAE7W995_9CAUD</name>